<organism evidence="1">
    <name type="scientific">hydrothermal vent metagenome</name>
    <dbReference type="NCBI Taxonomy" id="652676"/>
    <lineage>
        <taxon>unclassified sequences</taxon>
        <taxon>metagenomes</taxon>
        <taxon>ecological metagenomes</taxon>
    </lineage>
</organism>
<accession>A0A3B0VQA8</accession>
<reference evidence="1" key="1">
    <citation type="submission" date="2018-06" db="EMBL/GenBank/DDBJ databases">
        <authorList>
            <person name="Zhirakovskaya E."/>
        </authorList>
    </citation>
    <scope>NUCLEOTIDE SEQUENCE</scope>
</reference>
<sequence>VCYWRVIKKKGELIAKFPNGVEGHALLLQKEGFEIDFSKKNPVVVGYEANLVKLA</sequence>
<gene>
    <name evidence="1" type="ORF">MNBD_GAMMA02-742</name>
</gene>
<protein>
    <submittedName>
        <fullName evidence="1">Uncharacterized protein</fullName>
    </submittedName>
</protein>
<dbReference type="EMBL" id="UOFA01000235">
    <property type="protein sequence ID" value="VAW45838.1"/>
    <property type="molecule type" value="Genomic_DNA"/>
</dbReference>
<evidence type="ECO:0000313" key="1">
    <source>
        <dbReference type="EMBL" id="VAW45838.1"/>
    </source>
</evidence>
<proteinExistence type="predicted"/>
<dbReference type="AlphaFoldDB" id="A0A3B0VQA8"/>
<feature type="non-terminal residue" evidence="1">
    <location>
        <position position="1"/>
    </location>
</feature>
<name>A0A3B0VQA8_9ZZZZ</name>